<dbReference type="HAMAP" id="MF_01899">
    <property type="entry name" value="RNase_D"/>
    <property type="match status" value="1"/>
</dbReference>
<dbReference type="Proteomes" id="UP000824988">
    <property type="component" value="Chromosome"/>
</dbReference>
<dbReference type="NCBIfam" id="TIGR01388">
    <property type="entry name" value="rnd"/>
    <property type="match status" value="1"/>
</dbReference>
<sequence length="394" mass="43669">MPAMSAQSAAKPLFIDTAASLNAFCQSIAGCTWLAMDTEFLRDKSYYPQFCLLQIAADGHVACIDPQALPDLGPLLDILYDPKVTKVLHAARQDMEIFHQRYGRLPAPVFDTQIAAPLLGYADQIGYAGLVQELLGKQLEKGHSRTDWSQRPLSADQLKYAADDVIYLARLYPELCNRLEALGRLDWLSSDFQALCDPALYENPPENAWMRLSGAFKLKGAALSVLQAVAAWRERTAQKENQPRGWVLKDDVLFDLARLQPKGMEQLQTLRAIGDRTLKRHGDELCALVRHAVAQPPQPLALKARSAPATPEREALLDVLGAVVRLLAERHTLNPAVVAGRKDLEALVAGEQNCKLREGWRHHLVGAELEALLRGEHDLRVVAGRLRLEPRPPG</sequence>
<dbReference type="KEGG" id="moz:MoryE10_01670"/>
<keyword evidence="3" id="KW-0269">Exonuclease</keyword>
<evidence type="ECO:0000256" key="2">
    <source>
        <dbReference type="ARBA" id="ARBA00022694"/>
    </source>
</evidence>
<comment type="subcellular location">
    <subcellularLocation>
        <location evidence="3">Cytoplasm</location>
    </subcellularLocation>
</comment>
<name>A0A8D4VL39_9GAMM</name>
<keyword evidence="1 3" id="KW-0963">Cytoplasm</keyword>
<dbReference type="GO" id="GO:0005737">
    <property type="term" value="C:cytoplasm"/>
    <property type="evidence" value="ECO:0007669"/>
    <property type="project" value="UniProtKB-SubCell"/>
</dbReference>
<dbReference type="InterPro" id="IPR002562">
    <property type="entry name" value="3'-5'_exonuclease_dom"/>
</dbReference>
<dbReference type="AlphaFoldDB" id="A0A8D4VL39"/>
<comment type="cofactor">
    <cofactor evidence="3">
        <name>a divalent metal cation</name>
        <dbReference type="ChEBI" id="CHEBI:60240"/>
    </cofactor>
</comment>
<dbReference type="InterPro" id="IPR051086">
    <property type="entry name" value="RNase_D-like"/>
</dbReference>
<dbReference type="EMBL" id="AP019782">
    <property type="protein sequence ID" value="BBL69561.1"/>
    <property type="molecule type" value="Genomic_DNA"/>
</dbReference>
<keyword evidence="6" id="KW-1185">Reference proteome</keyword>
<keyword evidence="3" id="KW-0378">Hydrolase</keyword>
<evidence type="ECO:0000256" key="3">
    <source>
        <dbReference type="HAMAP-Rule" id="MF_01899"/>
    </source>
</evidence>
<comment type="catalytic activity">
    <reaction evidence="3">
        <text>Exonucleolytic cleavage that removes extra residues from the 3'-terminus of tRNA to produce 5'-mononucleotides.</text>
        <dbReference type="EC" id="3.1.13.5"/>
    </reaction>
</comment>
<accession>A0A8D4VL39</accession>
<evidence type="ECO:0000259" key="4">
    <source>
        <dbReference type="PROSITE" id="PS50967"/>
    </source>
</evidence>
<dbReference type="GO" id="GO:0033890">
    <property type="term" value="F:ribonuclease D activity"/>
    <property type="evidence" value="ECO:0007669"/>
    <property type="project" value="UniProtKB-UniRule"/>
</dbReference>
<keyword evidence="2 3" id="KW-0819">tRNA processing</keyword>
<evidence type="ECO:0000313" key="6">
    <source>
        <dbReference type="Proteomes" id="UP000824988"/>
    </source>
</evidence>
<keyword evidence="3" id="KW-0540">Nuclease</keyword>
<dbReference type="PANTHER" id="PTHR47649:SF1">
    <property type="entry name" value="RIBONUCLEASE D"/>
    <property type="match status" value="1"/>
</dbReference>
<comment type="similarity">
    <text evidence="3">Belongs to the RNase D family.</text>
</comment>
<dbReference type="InterPro" id="IPR002121">
    <property type="entry name" value="HRDC_dom"/>
</dbReference>
<dbReference type="CDD" id="cd06142">
    <property type="entry name" value="RNaseD_exo"/>
    <property type="match status" value="1"/>
</dbReference>
<dbReference type="Pfam" id="PF01612">
    <property type="entry name" value="DNA_pol_A_exo1"/>
    <property type="match status" value="1"/>
</dbReference>
<comment type="function">
    <text evidence="3">Exonuclease involved in the 3' processing of various precursor tRNAs. Initiates hydrolysis at the 3'-terminus of an RNA molecule and releases 5'-mononucleotides.</text>
</comment>
<protein>
    <recommendedName>
        <fullName evidence="3">Ribonuclease D</fullName>
        <shortName evidence="3">RNase D</shortName>
        <ecNumber evidence="3">3.1.13.5</ecNumber>
    </recommendedName>
</protein>
<dbReference type="SMART" id="SM00341">
    <property type="entry name" value="HRDC"/>
    <property type="match status" value="1"/>
</dbReference>
<dbReference type="PROSITE" id="PS50967">
    <property type="entry name" value="HRDC"/>
    <property type="match status" value="1"/>
</dbReference>
<gene>
    <name evidence="3 5" type="primary">rnd</name>
    <name evidence="5" type="ORF">MoryE10_01670</name>
</gene>
<dbReference type="SMART" id="SM00474">
    <property type="entry name" value="35EXOc"/>
    <property type="match status" value="1"/>
</dbReference>
<organism evidence="5 6">
    <name type="scientific">Methylogaea oryzae</name>
    <dbReference type="NCBI Taxonomy" id="1295382"/>
    <lineage>
        <taxon>Bacteria</taxon>
        <taxon>Pseudomonadati</taxon>
        <taxon>Pseudomonadota</taxon>
        <taxon>Gammaproteobacteria</taxon>
        <taxon>Methylococcales</taxon>
        <taxon>Methylococcaceae</taxon>
        <taxon>Methylogaea</taxon>
    </lineage>
</organism>
<proteinExistence type="inferred from homology"/>
<dbReference type="PANTHER" id="PTHR47649">
    <property type="entry name" value="RIBONUCLEASE D"/>
    <property type="match status" value="1"/>
</dbReference>
<dbReference type="GO" id="GO:0042780">
    <property type="term" value="P:tRNA 3'-end processing"/>
    <property type="evidence" value="ECO:0007669"/>
    <property type="project" value="UniProtKB-UniRule"/>
</dbReference>
<dbReference type="EC" id="3.1.13.5" evidence="3"/>
<dbReference type="GO" id="GO:0003676">
    <property type="term" value="F:nucleic acid binding"/>
    <property type="evidence" value="ECO:0007669"/>
    <property type="project" value="InterPro"/>
</dbReference>
<evidence type="ECO:0000313" key="5">
    <source>
        <dbReference type="EMBL" id="BBL69561.1"/>
    </source>
</evidence>
<dbReference type="InterPro" id="IPR006292">
    <property type="entry name" value="RNase_D"/>
</dbReference>
<dbReference type="Pfam" id="PF00570">
    <property type="entry name" value="HRDC"/>
    <property type="match status" value="1"/>
</dbReference>
<evidence type="ECO:0000256" key="1">
    <source>
        <dbReference type="ARBA" id="ARBA00022490"/>
    </source>
</evidence>
<reference evidence="5" key="1">
    <citation type="submission" date="2019-06" db="EMBL/GenBank/DDBJ databases">
        <title>Complete genome sequence of Methylogaea oryzae strain JCM16910.</title>
        <authorList>
            <person name="Asakawa S."/>
        </authorList>
    </citation>
    <scope>NUCLEOTIDE SEQUENCE</scope>
    <source>
        <strain evidence="5">E10</strain>
    </source>
</reference>
<feature type="domain" description="HRDC" evidence="4">
    <location>
        <begin position="219"/>
        <end position="299"/>
    </location>
</feature>
<dbReference type="GO" id="GO:0008408">
    <property type="term" value="F:3'-5' exonuclease activity"/>
    <property type="evidence" value="ECO:0007669"/>
    <property type="project" value="InterPro"/>
</dbReference>